<comment type="subcellular location">
    <subcellularLocation>
        <location evidence="1">Endoplasmic reticulum membrane</location>
        <topology evidence="1">Multi-pass membrane protein</topology>
    </subcellularLocation>
</comment>
<keyword evidence="4 8" id="KW-1133">Transmembrane helix</keyword>
<dbReference type="AlphaFoldDB" id="A0A9N9AQI4"/>
<name>A0A9N9AQI4_9GLOM</name>
<keyword evidence="5" id="KW-0443">Lipid metabolism</keyword>
<feature type="compositionally biased region" description="Acidic residues" evidence="7">
    <location>
        <begin position="292"/>
        <end position="302"/>
    </location>
</feature>
<proteinExistence type="predicted"/>
<evidence type="ECO:0000313" key="10">
    <source>
        <dbReference type="Proteomes" id="UP000789572"/>
    </source>
</evidence>
<keyword evidence="10" id="KW-1185">Reference proteome</keyword>
<dbReference type="Proteomes" id="UP000789572">
    <property type="component" value="Unassembled WGS sequence"/>
</dbReference>
<feature type="compositionally biased region" description="Low complexity" evidence="7">
    <location>
        <begin position="386"/>
        <end position="399"/>
    </location>
</feature>
<keyword evidence="2 8" id="KW-0812">Transmembrane</keyword>
<keyword evidence="6 8" id="KW-0472">Membrane</keyword>
<comment type="caution">
    <text evidence="9">The sequence shown here is derived from an EMBL/GenBank/DDBJ whole genome shotgun (WGS) entry which is preliminary data.</text>
</comment>
<dbReference type="GO" id="GO:0006629">
    <property type="term" value="P:lipid metabolic process"/>
    <property type="evidence" value="ECO:0007669"/>
    <property type="project" value="UniProtKB-KW"/>
</dbReference>
<dbReference type="PANTHER" id="PTHR21212">
    <property type="entry name" value="BERNARDINELLI-SEIP CONGENITAL LIPODYSTROPHY 2 HOMOLOG BSCL2 PROTEIN"/>
    <property type="match status" value="1"/>
</dbReference>
<gene>
    <name evidence="9" type="ORF">POCULU_LOCUS4459</name>
</gene>
<feature type="transmembrane region" description="Helical" evidence="8">
    <location>
        <begin position="42"/>
        <end position="64"/>
    </location>
</feature>
<feature type="compositionally biased region" description="Polar residues" evidence="7">
    <location>
        <begin position="310"/>
        <end position="319"/>
    </location>
</feature>
<evidence type="ECO:0000256" key="3">
    <source>
        <dbReference type="ARBA" id="ARBA00022824"/>
    </source>
</evidence>
<evidence type="ECO:0000256" key="1">
    <source>
        <dbReference type="ARBA" id="ARBA00004477"/>
    </source>
</evidence>
<reference evidence="9" key="1">
    <citation type="submission" date="2021-06" db="EMBL/GenBank/DDBJ databases">
        <authorList>
            <person name="Kallberg Y."/>
            <person name="Tangrot J."/>
            <person name="Rosling A."/>
        </authorList>
    </citation>
    <scope>NUCLEOTIDE SEQUENCE</scope>
    <source>
        <strain evidence="9">IA702</strain>
    </source>
</reference>
<dbReference type="CDD" id="cd23995">
    <property type="entry name" value="Seipin_BSCL2_like"/>
    <property type="match status" value="1"/>
</dbReference>
<dbReference type="GO" id="GO:0005789">
    <property type="term" value="C:endoplasmic reticulum membrane"/>
    <property type="evidence" value="ECO:0007669"/>
    <property type="project" value="UniProtKB-SubCell"/>
</dbReference>
<evidence type="ECO:0000256" key="4">
    <source>
        <dbReference type="ARBA" id="ARBA00022989"/>
    </source>
</evidence>
<dbReference type="GO" id="GO:0140042">
    <property type="term" value="P:lipid droplet formation"/>
    <property type="evidence" value="ECO:0007669"/>
    <property type="project" value="UniProtKB-ARBA"/>
</dbReference>
<feature type="region of interest" description="Disordered" evidence="7">
    <location>
        <begin position="268"/>
        <end position="445"/>
    </location>
</feature>
<dbReference type="EMBL" id="CAJVPJ010000580">
    <property type="protein sequence ID" value="CAG8539405.1"/>
    <property type="molecule type" value="Genomic_DNA"/>
</dbReference>
<feature type="compositionally biased region" description="Polar residues" evidence="7">
    <location>
        <begin position="411"/>
        <end position="424"/>
    </location>
</feature>
<dbReference type="OrthoDB" id="3990054at2759"/>
<evidence type="ECO:0000256" key="2">
    <source>
        <dbReference type="ARBA" id="ARBA00022692"/>
    </source>
</evidence>
<evidence type="ECO:0000313" key="9">
    <source>
        <dbReference type="EMBL" id="CAG8539405.1"/>
    </source>
</evidence>
<feature type="transmembrane region" description="Helical" evidence="8">
    <location>
        <begin position="238"/>
        <end position="257"/>
    </location>
</feature>
<protein>
    <submittedName>
        <fullName evidence="9">2759_t:CDS:1</fullName>
    </submittedName>
</protein>
<evidence type="ECO:0000256" key="8">
    <source>
        <dbReference type="SAM" id="Phobius"/>
    </source>
</evidence>
<evidence type="ECO:0000256" key="6">
    <source>
        <dbReference type="ARBA" id="ARBA00023136"/>
    </source>
</evidence>
<accession>A0A9N9AQI4</accession>
<dbReference type="Pfam" id="PF06775">
    <property type="entry name" value="Seipin"/>
    <property type="match status" value="1"/>
</dbReference>
<evidence type="ECO:0000256" key="7">
    <source>
        <dbReference type="SAM" id="MobiDB-lite"/>
    </source>
</evidence>
<keyword evidence="3" id="KW-0256">Endoplasmic reticulum</keyword>
<dbReference type="PANTHER" id="PTHR21212:SF0">
    <property type="entry name" value="SEIPIN"/>
    <property type="match status" value="1"/>
</dbReference>
<organism evidence="9 10">
    <name type="scientific">Paraglomus occultum</name>
    <dbReference type="NCBI Taxonomy" id="144539"/>
    <lineage>
        <taxon>Eukaryota</taxon>
        <taxon>Fungi</taxon>
        <taxon>Fungi incertae sedis</taxon>
        <taxon>Mucoromycota</taxon>
        <taxon>Glomeromycotina</taxon>
        <taxon>Glomeromycetes</taxon>
        <taxon>Paraglomerales</taxon>
        <taxon>Paraglomeraceae</taxon>
        <taxon>Paraglomus</taxon>
    </lineage>
</organism>
<evidence type="ECO:0000256" key="5">
    <source>
        <dbReference type="ARBA" id="ARBA00023098"/>
    </source>
</evidence>
<dbReference type="InterPro" id="IPR009617">
    <property type="entry name" value="Seipin"/>
</dbReference>
<sequence length="445" mass="49668">MVLIQIISFFFSPITSLIEPYVTKISDALTSEKTQRVAVKSIFVGFSITLLLLFAFIAYIAFYWTFVPEISHEYEVFLNYSDGHPKDVVNMTRYYSEPKFLTDQQLYDVSVLLHVPFSQKNKDLGNFMIHVELKSRLANDETVRVADKPCILTYQSPLLQVFSTVWRLFPLLMGYSKEDQTLVVKMIDNVIEDSKRPISHALVGISNPLLETYKVLIRFDAHFSGLRYFMYYHPVSTAFSFILIFLVVELIFSVFAWRSIVSRWQAASPPLVPPASSPVLKPEYQDGLGTNGEDEGLGEVWEDIERTDSSSRNSVSGQEEGTDVDSEAEQQYTMQATARIPESGGSTYTTEFYTDDDSQSVQSSVVGDLTGQLTDDDVDEFDGSVTPTTHSRRSTISSTDNDTDQDRPAVGTSTGRLPLTTGSVYTRVPGSGVGDSDNSARDGGT</sequence>